<dbReference type="EMBL" id="QJKJ01008786">
    <property type="protein sequence ID" value="RDX78676.1"/>
    <property type="molecule type" value="Genomic_DNA"/>
</dbReference>
<dbReference type="InterPro" id="IPR012337">
    <property type="entry name" value="RNaseH-like_sf"/>
</dbReference>
<dbReference type="Proteomes" id="UP000257109">
    <property type="component" value="Unassembled WGS sequence"/>
</dbReference>
<dbReference type="GO" id="GO:0003676">
    <property type="term" value="F:nucleic acid binding"/>
    <property type="evidence" value="ECO:0007669"/>
    <property type="project" value="InterPro"/>
</dbReference>
<protein>
    <recommendedName>
        <fullName evidence="1">Integrase zinc-binding domain-containing protein</fullName>
    </recommendedName>
</protein>
<gene>
    <name evidence="2" type="ORF">CR513_41006</name>
</gene>
<dbReference type="STRING" id="157652.A0A371FK54"/>
<sequence>MLEIKMLGLDFIKELYEKDIDFHDPYVMCVNAALCDYYRHDGVLFKGRKLCSPISSIRQLLVKEAHESDPMGHFGELKTFEVLSEHFFWPHMRKDVHNMCNKFLVCKLAKSKVSPHGLYIPLYIPATHWTNISMIFFLGLPRSKRVFKNGPFLPCHKNDDASHLANLFFKEVVRILGLPRTIVSDRDSKLETKILYSTNCPLQANGQIEVVNRTLGQLLRCFVKRGLKDWEEWIPHVEFSYNQVFNTTTSYSPFELAYDFNPLSPLDLFPLPILPNCTNDEGLFKAQFVQKFHDKASANKGRKEVLTKERDLMWVHWRKEHFPHPRRSKLLPRGDEPFKILKKMTMLINTLNIIELTPYDVGVEELNLRVNSLQEGEDNAYTKMEKPTLQRPVTKGRLRRFQKEVQHQLSTLKDSREGHRGPIANIVLIGLTSRKTMENNLYDMHPIMKPVWEKVDISQAVRSVDLLGATWHKIPMVVTDPTNENHLWVETIT</sequence>
<dbReference type="SUPFAM" id="SSF53098">
    <property type="entry name" value="Ribonuclease H-like"/>
    <property type="match status" value="1"/>
</dbReference>
<name>A0A371FK54_MUCPR</name>
<dbReference type="OrthoDB" id="2447315at2759"/>
<organism evidence="2 3">
    <name type="scientific">Mucuna pruriens</name>
    <name type="common">Velvet bean</name>
    <name type="synonym">Dolichos pruriens</name>
    <dbReference type="NCBI Taxonomy" id="157652"/>
    <lineage>
        <taxon>Eukaryota</taxon>
        <taxon>Viridiplantae</taxon>
        <taxon>Streptophyta</taxon>
        <taxon>Embryophyta</taxon>
        <taxon>Tracheophyta</taxon>
        <taxon>Spermatophyta</taxon>
        <taxon>Magnoliopsida</taxon>
        <taxon>eudicotyledons</taxon>
        <taxon>Gunneridae</taxon>
        <taxon>Pentapetalae</taxon>
        <taxon>rosids</taxon>
        <taxon>fabids</taxon>
        <taxon>Fabales</taxon>
        <taxon>Fabaceae</taxon>
        <taxon>Papilionoideae</taxon>
        <taxon>50 kb inversion clade</taxon>
        <taxon>NPAAA clade</taxon>
        <taxon>indigoferoid/millettioid clade</taxon>
        <taxon>Phaseoleae</taxon>
        <taxon>Mucuna</taxon>
    </lineage>
</organism>
<dbReference type="Gene3D" id="3.30.420.10">
    <property type="entry name" value="Ribonuclease H-like superfamily/Ribonuclease H"/>
    <property type="match status" value="1"/>
</dbReference>
<dbReference type="InterPro" id="IPR041588">
    <property type="entry name" value="Integrase_H2C2"/>
</dbReference>
<dbReference type="PANTHER" id="PTHR35046:SF9">
    <property type="entry name" value="RNA-DIRECTED DNA POLYMERASE"/>
    <property type="match status" value="1"/>
</dbReference>
<dbReference type="AlphaFoldDB" id="A0A371FK54"/>
<feature type="non-terminal residue" evidence="2">
    <location>
        <position position="1"/>
    </location>
</feature>
<comment type="caution">
    <text evidence="2">The sequence shown here is derived from an EMBL/GenBank/DDBJ whole genome shotgun (WGS) entry which is preliminary data.</text>
</comment>
<dbReference type="PANTHER" id="PTHR35046">
    <property type="entry name" value="ZINC KNUCKLE (CCHC-TYPE) FAMILY PROTEIN"/>
    <property type="match status" value="1"/>
</dbReference>
<evidence type="ECO:0000259" key="1">
    <source>
        <dbReference type="Pfam" id="PF17921"/>
    </source>
</evidence>
<feature type="domain" description="Integrase zinc-binding" evidence="1">
    <location>
        <begin position="56"/>
        <end position="111"/>
    </location>
</feature>
<evidence type="ECO:0000313" key="2">
    <source>
        <dbReference type="EMBL" id="RDX78676.1"/>
    </source>
</evidence>
<dbReference type="Pfam" id="PF17921">
    <property type="entry name" value="Integrase_H2C2"/>
    <property type="match status" value="1"/>
</dbReference>
<accession>A0A371FK54</accession>
<keyword evidence="3" id="KW-1185">Reference proteome</keyword>
<reference evidence="2" key="1">
    <citation type="submission" date="2018-05" db="EMBL/GenBank/DDBJ databases">
        <title>Draft genome of Mucuna pruriens seed.</title>
        <authorList>
            <person name="Nnadi N.E."/>
            <person name="Vos R."/>
            <person name="Hasami M.H."/>
            <person name="Devisetty U.K."/>
            <person name="Aguiy J.C."/>
        </authorList>
    </citation>
    <scope>NUCLEOTIDE SEQUENCE [LARGE SCALE GENOMIC DNA]</scope>
    <source>
        <strain evidence="2">JCA_2017</strain>
    </source>
</reference>
<evidence type="ECO:0000313" key="3">
    <source>
        <dbReference type="Proteomes" id="UP000257109"/>
    </source>
</evidence>
<proteinExistence type="predicted"/>
<dbReference type="InterPro" id="IPR036397">
    <property type="entry name" value="RNaseH_sf"/>
</dbReference>
<dbReference type="Gene3D" id="1.10.340.70">
    <property type="match status" value="1"/>
</dbReference>